<protein>
    <recommendedName>
        <fullName evidence="4">RRM domain-containing protein</fullName>
    </recommendedName>
</protein>
<accession>D8S082</accession>
<proteinExistence type="predicted"/>
<dbReference type="SMART" id="SM00360">
    <property type="entry name" value="RRM"/>
    <property type="match status" value="4"/>
</dbReference>
<gene>
    <name evidence="5" type="ORF">SELMODRAFT_443293</name>
</gene>
<dbReference type="HOGENOM" id="CLU_015171_6_2_1"/>
<dbReference type="SUPFAM" id="SSF54928">
    <property type="entry name" value="RNA-binding domain, RBD"/>
    <property type="match status" value="2"/>
</dbReference>
<keyword evidence="1" id="KW-0677">Repeat</keyword>
<dbReference type="Gene3D" id="3.30.70.330">
    <property type="match status" value="4"/>
</dbReference>
<dbReference type="Pfam" id="PF00076">
    <property type="entry name" value="RRM_1"/>
    <property type="match status" value="1"/>
</dbReference>
<dbReference type="CDD" id="cd12422">
    <property type="entry name" value="RRM2_PTBP1_hnRNPL_like"/>
    <property type="match status" value="1"/>
</dbReference>
<dbReference type="AlphaFoldDB" id="D8S082"/>
<dbReference type="OMA" id="NACHLLC"/>
<dbReference type="PROSITE" id="PS50102">
    <property type="entry name" value="RRM"/>
    <property type="match status" value="4"/>
</dbReference>
<dbReference type="eggNOG" id="KOG1190">
    <property type="taxonomic scope" value="Eukaryota"/>
</dbReference>
<keyword evidence="2 3" id="KW-0694">RNA-binding</keyword>
<evidence type="ECO:0000313" key="6">
    <source>
        <dbReference type="Proteomes" id="UP000001514"/>
    </source>
</evidence>
<evidence type="ECO:0000313" key="5">
    <source>
        <dbReference type="EMBL" id="EFJ22434.1"/>
    </source>
</evidence>
<feature type="domain" description="RRM" evidence="4">
    <location>
        <begin position="51"/>
        <end position="125"/>
    </location>
</feature>
<evidence type="ECO:0000256" key="3">
    <source>
        <dbReference type="PROSITE-ProRule" id="PRU00176"/>
    </source>
</evidence>
<evidence type="ECO:0000259" key="4">
    <source>
        <dbReference type="PROSITE" id="PS50102"/>
    </source>
</evidence>
<dbReference type="InParanoid" id="D8S082"/>
<dbReference type="GO" id="GO:0005634">
    <property type="term" value="C:nucleus"/>
    <property type="evidence" value="ECO:0000318"/>
    <property type="project" value="GO_Central"/>
</dbReference>
<dbReference type="Proteomes" id="UP000001514">
    <property type="component" value="Unassembled WGS sequence"/>
</dbReference>
<dbReference type="InterPro" id="IPR021790">
    <property type="entry name" value="PTBP1-like_RRM2"/>
</dbReference>
<dbReference type="Gramene" id="EFJ22434">
    <property type="protein sequence ID" value="EFJ22434"/>
    <property type="gene ID" value="SELMODRAFT_443293"/>
</dbReference>
<name>D8S082_SELML</name>
<dbReference type="GO" id="GO:0003729">
    <property type="term" value="F:mRNA binding"/>
    <property type="evidence" value="ECO:0000318"/>
    <property type="project" value="GO_Central"/>
</dbReference>
<dbReference type="EMBL" id="GL377596">
    <property type="protein sequence ID" value="EFJ22434.1"/>
    <property type="molecule type" value="Genomic_DNA"/>
</dbReference>
<reference evidence="5 6" key="1">
    <citation type="journal article" date="2011" name="Science">
        <title>The Selaginella genome identifies genetic changes associated with the evolution of vascular plants.</title>
        <authorList>
            <person name="Banks J.A."/>
            <person name="Nishiyama T."/>
            <person name="Hasebe M."/>
            <person name="Bowman J.L."/>
            <person name="Gribskov M."/>
            <person name="dePamphilis C."/>
            <person name="Albert V.A."/>
            <person name="Aono N."/>
            <person name="Aoyama T."/>
            <person name="Ambrose B.A."/>
            <person name="Ashton N.W."/>
            <person name="Axtell M.J."/>
            <person name="Barker E."/>
            <person name="Barker M.S."/>
            <person name="Bennetzen J.L."/>
            <person name="Bonawitz N.D."/>
            <person name="Chapple C."/>
            <person name="Cheng C."/>
            <person name="Correa L.G."/>
            <person name="Dacre M."/>
            <person name="DeBarry J."/>
            <person name="Dreyer I."/>
            <person name="Elias M."/>
            <person name="Engstrom E.M."/>
            <person name="Estelle M."/>
            <person name="Feng L."/>
            <person name="Finet C."/>
            <person name="Floyd S.K."/>
            <person name="Frommer W.B."/>
            <person name="Fujita T."/>
            <person name="Gramzow L."/>
            <person name="Gutensohn M."/>
            <person name="Harholt J."/>
            <person name="Hattori M."/>
            <person name="Heyl A."/>
            <person name="Hirai T."/>
            <person name="Hiwatashi Y."/>
            <person name="Ishikawa M."/>
            <person name="Iwata M."/>
            <person name="Karol K.G."/>
            <person name="Koehler B."/>
            <person name="Kolukisaoglu U."/>
            <person name="Kubo M."/>
            <person name="Kurata T."/>
            <person name="Lalonde S."/>
            <person name="Li K."/>
            <person name="Li Y."/>
            <person name="Litt A."/>
            <person name="Lyons E."/>
            <person name="Manning G."/>
            <person name="Maruyama T."/>
            <person name="Michael T.P."/>
            <person name="Mikami K."/>
            <person name="Miyazaki S."/>
            <person name="Morinaga S."/>
            <person name="Murata T."/>
            <person name="Mueller-Roeber B."/>
            <person name="Nelson D.R."/>
            <person name="Obara M."/>
            <person name="Oguri Y."/>
            <person name="Olmstead R.G."/>
            <person name="Onodera N."/>
            <person name="Petersen B.L."/>
            <person name="Pils B."/>
            <person name="Prigge M."/>
            <person name="Rensing S.A."/>
            <person name="Riano-Pachon D.M."/>
            <person name="Roberts A.W."/>
            <person name="Sato Y."/>
            <person name="Scheller H.V."/>
            <person name="Schulz B."/>
            <person name="Schulz C."/>
            <person name="Shakirov E.V."/>
            <person name="Shibagaki N."/>
            <person name="Shinohara N."/>
            <person name="Shippen D.E."/>
            <person name="Soerensen I."/>
            <person name="Sotooka R."/>
            <person name="Sugimoto N."/>
            <person name="Sugita M."/>
            <person name="Sumikawa N."/>
            <person name="Tanurdzic M."/>
            <person name="Theissen G."/>
            <person name="Ulvskov P."/>
            <person name="Wakazuki S."/>
            <person name="Weng J.K."/>
            <person name="Willats W.W."/>
            <person name="Wipf D."/>
            <person name="Wolf P.G."/>
            <person name="Yang L."/>
            <person name="Zimmer A.D."/>
            <person name="Zhu Q."/>
            <person name="Mitros T."/>
            <person name="Hellsten U."/>
            <person name="Loque D."/>
            <person name="Otillar R."/>
            <person name="Salamov A."/>
            <person name="Schmutz J."/>
            <person name="Shapiro H."/>
            <person name="Lindquist E."/>
            <person name="Lucas S."/>
            <person name="Rokhsar D."/>
            <person name="Grigoriev I.V."/>
        </authorList>
    </citation>
    <scope>NUCLEOTIDE SEQUENCE [LARGE SCALE GENOMIC DNA]</scope>
</reference>
<organism evidence="6">
    <name type="scientific">Selaginella moellendorffii</name>
    <name type="common">Spikemoss</name>
    <dbReference type="NCBI Taxonomy" id="88036"/>
    <lineage>
        <taxon>Eukaryota</taxon>
        <taxon>Viridiplantae</taxon>
        <taxon>Streptophyta</taxon>
        <taxon>Embryophyta</taxon>
        <taxon>Tracheophyta</taxon>
        <taxon>Lycopodiopsida</taxon>
        <taxon>Selaginellales</taxon>
        <taxon>Selaginellaceae</taxon>
        <taxon>Selaginella</taxon>
    </lineage>
</organism>
<dbReference type="GO" id="GO:0043484">
    <property type="term" value="P:regulation of RNA splicing"/>
    <property type="evidence" value="ECO:0000318"/>
    <property type="project" value="GO_Central"/>
</dbReference>
<feature type="domain" description="RRM" evidence="4">
    <location>
        <begin position="373"/>
        <end position="447"/>
    </location>
</feature>
<dbReference type="KEGG" id="smo:SELMODRAFT_443293"/>
<feature type="domain" description="RRM" evidence="4">
    <location>
        <begin position="139"/>
        <end position="217"/>
    </location>
</feature>
<evidence type="ECO:0000256" key="2">
    <source>
        <dbReference type="ARBA" id="ARBA00022884"/>
    </source>
</evidence>
<dbReference type="InterPro" id="IPR035979">
    <property type="entry name" value="RBD_domain_sf"/>
</dbReference>
<dbReference type="InterPro" id="IPR012677">
    <property type="entry name" value="Nucleotide-bd_a/b_plait_sf"/>
</dbReference>
<dbReference type="PANTHER" id="PTHR15592">
    <property type="entry name" value="MATRIN 3/NUCLEAR PROTEIN 220-RELATED"/>
    <property type="match status" value="1"/>
</dbReference>
<keyword evidence="6" id="KW-1185">Reference proteome</keyword>
<dbReference type="Pfam" id="PF13893">
    <property type="entry name" value="RRM_5"/>
    <property type="match status" value="1"/>
</dbReference>
<feature type="domain" description="RRM" evidence="4">
    <location>
        <begin position="269"/>
        <end position="341"/>
    </location>
</feature>
<evidence type="ECO:0000256" key="1">
    <source>
        <dbReference type="ARBA" id="ARBA00022737"/>
    </source>
</evidence>
<dbReference type="STRING" id="88036.D8S082"/>
<dbReference type="InterPro" id="IPR000504">
    <property type="entry name" value="RRM_dom"/>
</dbReference>
<dbReference type="Pfam" id="PF11835">
    <property type="entry name" value="RRM_8"/>
    <property type="match status" value="1"/>
</dbReference>
<sequence length="451" mass="50094">MRFAGVARSARHLLTSSRFLSSTTFGSQSDGLFQGRCFATTTLAQSSAPSKVLFFRTQADEITQEELTDLVKPFGSINKFIVMRSGRDALLEMGDVEEARSVIKHFSEDQALLRGKEVQVEYSSRQKLSESENPKVETSRVLLAIIHNPLYQMNVDILHQVFSPHGNIEKIVIFHKAAVQAFIVFESDEAAAAAKSALQGRQIFDGCCKLDIKFSMDYTNNSLPGDSQSKTSPQASILGAGTAFSTMKQGSVPLSGVLPFGVTGSNDKCTLLVSNLHERTDEEKLFNLFSGYGRVLRIKMFENAKQALVQLADGIQAELALNFLKGAPLLGSAMEISFSKHNTIRHPRTRDFTMDPYNRFNSEYVKNCCPPSKILHISNVSDEVEEGDLLNFLAPHGVIQRVKLFESTNRRQALVEFDTIEQATEALASKHRSKLKATSLRIAFSRYHAIR</sequence>
<dbReference type="CDD" id="cd12426">
    <property type="entry name" value="RRM4_PTBPH3"/>
    <property type="match status" value="1"/>
</dbReference>